<keyword evidence="8 14" id="KW-0812">Transmembrane</keyword>
<gene>
    <name evidence="17" type="ORF">SAMN05216277_10214</name>
</gene>
<evidence type="ECO:0000256" key="9">
    <source>
        <dbReference type="ARBA" id="ARBA00022729"/>
    </source>
</evidence>
<organism evidence="17 18">
    <name type="scientific">Halolamina pelagica</name>
    <dbReference type="NCBI Taxonomy" id="699431"/>
    <lineage>
        <taxon>Archaea</taxon>
        <taxon>Methanobacteriati</taxon>
        <taxon>Methanobacteriota</taxon>
        <taxon>Stenosarchaea group</taxon>
        <taxon>Halobacteria</taxon>
        <taxon>Halobacteriales</taxon>
        <taxon>Haloferacaceae</taxon>
    </lineage>
</organism>
<dbReference type="InterPro" id="IPR026452">
    <property type="entry name" value="Surf_glycop_sig_pep"/>
</dbReference>
<proteinExistence type="inferred from homology"/>
<feature type="domain" description="PGF-CTERM archaeal protein-sorting signal" evidence="15">
    <location>
        <begin position="917"/>
        <end position="939"/>
    </location>
</feature>
<dbReference type="NCBIfam" id="NF045517">
    <property type="entry name" value="halo_surf_dom"/>
    <property type="match status" value="1"/>
</dbReference>
<dbReference type="InterPro" id="IPR057149">
    <property type="entry name" value="DUF7827"/>
</dbReference>
<dbReference type="Pfam" id="PF25162">
    <property type="entry name" value="DUF7827"/>
    <property type="match status" value="1"/>
</dbReference>
<feature type="compositionally biased region" description="Acidic residues" evidence="13">
    <location>
        <begin position="903"/>
        <end position="912"/>
    </location>
</feature>
<evidence type="ECO:0000256" key="11">
    <source>
        <dbReference type="ARBA" id="ARBA00023136"/>
    </source>
</evidence>
<keyword evidence="4" id="KW-1003">Cell membrane</keyword>
<keyword evidence="11 14" id="KW-0472">Membrane</keyword>
<evidence type="ECO:0000256" key="7">
    <source>
        <dbReference type="ARBA" id="ARBA00022601"/>
    </source>
</evidence>
<evidence type="ECO:0000256" key="12">
    <source>
        <dbReference type="ARBA" id="ARBA00023180"/>
    </source>
</evidence>
<dbReference type="EMBL" id="FOXI01000002">
    <property type="protein sequence ID" value="SFP20917.1"/>
    <property type="molecule type" value="Genomic_DNA"/>
</dbReference>
<dbReference type="GO" id="GO:0005886">
    <property type="term" value="C:plasma membrane"/>
    <property type="evidence" value="ECO:0007669"/>
    <property type="project" value="UniProtKB-SubCell"/>
</dbReference>
<keyword evidence="5" id="KW-0134">Cell wall</keyword>
<comment type="subcellular location">
    <subcellularLocation>
        <location evidence="1">Cell membrane</location>
    </subcellularLocation>
    <subcellularLocation>
        <location evidence="2">Secreted</location>
        <location evidence="2">Cell wall</location>
        <location evidence="2">S-layer</location>
    </subcellularLocation>
</comment>
<evidence type="ECO:0000256" key="10">
    <source>
        <dbReference type="ARBA" id="ARBA00022989"/>
    </source>
</evidence>
<protein>
    <submittedName>
        <fullName evidence="17">PGF-CTERM protein/surface glycoprotein</fullName>
    </submittedName>
</protein>
<dbReference type="InterPro" id="IPR026371">
    <property type="entry name" value="PGF_CTERM"/>
</dbReference>
<keyword evidence="10 14" id="KW-1133">Transmembrane helix</keyword>
<evidence type="ECO:0000256" key="8">
    <source>
        <dbReference type="ARBA" id="ARBA00022692"/>
    </source>
</evidence>
<evidence type="ECO:0000256" key="1">
    <source>
        <dbReference type="ARBA" id="ARBA00004236"/>
    </source>
</evidence>
<evidence type="ECO:0000256" key="2">
    <source>
        <dbReference type="ARBA" id="ARBA00004237"/>
    </source>
</evidence>
<evidence type="ECO:0000259" key="15">
    <source>
        <dbReference type="Pfam" id="PF18204"/>
    </source>
</evidence>
<evidence type="ECO:0000313" key="17">
    <source>
        <dbReference type="EMBL" id="SFP20917.1"/>
    </source>
</evidence>
<dbReference type="Pfam" id="PF18204">
    <property type="entry name" value="PGF-CTERM"/>
    <property type="match status" value="1"/>
</dbReference>
<feature type="transmembrane region" description="Helical" evidence="14">
    <location>
        <begin position="919"/>
        <end position="937"/>
    </location>
</feature>
<keyword evidence="18" id="KW-1185">Reference proteome</keyword>
<comment type="similarity">
    <text evidence="3">Belongs to the halobacterial S-layer protein family.</text>
</comment>
<keyword evidence="6" id="KW-0964">Secreted</keyword>
<reference evidence="18" key="1">
    <citation type="submission" date="2016-10" db="EMBL/GenBank/DDBJ databases">
        <authorList>
            <person name="Varghese N."/>
            <person name="Submissions S."/>
        </authorList>
    </citation>
    <scope>NUCLEOTIDE SEQUENCE [LARGE SCALE GENOMIC DNA]</scope>
    <source>
        <strain evidence="18">CGMCC 1.10329</strain>
    </source>
</reference>
<evidence type="ECO:0000256" key="14">
    <source>
        <dbReference type="SAM" id="Phobius"/>
    </source>
</evidence>
<evidence type="ECO:0000256" key="5">
    <source>
        <dbReference type="ARBA" id="ARBA00022512"/>
    </source>
</evidence>
<keyword evidence="7" id="KW-0701">S-layer</keyword>
<keyword evidence="12" id="KW-0325">Glycoprotein</keyword>
<dbReference type="AlphaFoldDB" id="A0A1I5NGS4"/>
<dbReference type="NCBIfam" id="TIGR04207">
    <property type="entry name" value="halo_sig_pep"/>
    <property type="match status" value="1"/>
</dbReference>
<name>A0A1I5NGS4_9EURY</name>
<evidence type="ECO:0000256" key="4">
    <source>
        <dbReference type="ARBA" id="ARBA00022475"/>
    </source>
</evidence>
<accession>A0A1I5NGS4</accession>
<evidence type="ECO:0000256" key="6">
    <source>
        <dbReference type="ARBA" id="ARBA00022525"/>
    </source>
</evidence>
<dbReference type="OrthoDB" id="325633at2157"/>
<feature type="region of interest" description="Disordered" evidence="13">
    <location>
        <begin position="854"/>
        <end position="918"/>
    </location>
</feature>
<evidence type="ECO:0000313" key="18">
    <source>
        <dbReference type="Proteomes" id="UP000183769"/>
    </source>
</evidence>
<sequence>MTDNSDKIRSIVLAALMVFSVFAGTVAFAGTAAAAGNGSFATPDSSEQGADTNLEASFTVDSDDVDNNDHQEFRITFSGASNFDNGFASDIGSGDVTVSSTGASLDGKNVNSVEVSNEGATLDVTLDSSATLDEGDTITITVENSQFQNPSDDATYTGHIVVSPQSSYTGDSASADLEVTEATSGGAGTPSDVSANSAVHFDNDTSDSVTPVIEIAFESYVDLSGGQDFVVNFADGTTENVTETDYEQTDDGRVVLTVDELNSSTESVTVPHEAVGTDSDVDVDVTYAPVTVDASNKNSDVSNTSAYIGSNVVVRSDKVDKSFDFSGNVYSPTRGTGDHSKVFVIDTDDFSEGLIEVDTQDDGDVNAKISMETLGLSVSADDVKSDTDVTGTVEADDINRPIDVALVDSDDDVVDSTQVNLGSSGNADFTLANQSAGNYTVVATDVNTGVEATTDVNVTAAAEGAVTFTNDTYVVPQGGIANITLDVVGTTEGSLVIGQNQNSGYQANVTFVDEDEDGEVTIQFNSYEAGNQNAEVVNAAGEDTATLHTHTDLGSNDLLAEGGYDLAAVAGHESNGTKVFNSGESDFSSLGINPRSTDEMVLWTAPSSADADELLTSVTEDSTIASGDWVVHQVSATGLDGLVDSEGGLSDALDNGVNVTVEQTEETTRQNRQPKTLDVTEATEDGDLKLIADAENDSYYIALDTSTDAFERVDSSDTVTADGLSASTDEEFISTFTVYDEKLVGGTSDSDHESVNATFEVVAGTASLDETPVNVTAETNQTISGTSTLAPGTEIQVTVQSTDDTSPRFYNNPTATVQDDGTWNITMDFDEQSTGDTFSVSAGSYFDADGNVVESTTEATPTATPEPDTETATPEPDTETATPEPDTETATPEPDTETATPEPDTETPEDDTTTTTTPGFGVAVALVALLAAALLAGRRE</sequence>
<feature type="compositionally biased region" description="Low complexity" evidence="13">
    <location>
        <begin position="856"/>
        <end position="902"/>
    </location>
</feature>
<dbReference type="RefSeq" id="WP_074875397.1">
    <property type="nucleotide sequence ID" value="NZ_FOXI01000002.1"/>
</dbReference>
<dbReference type="Proteomes" id="UP000183769">
    <property type="component" value="Unassembled WGS sequence"/>
</dbReference>
<dbReference type="NCBIfam" id="TIGR04126">
    <property type="entry name" value="PGF_CTERM"/>
    <property type="match status" value="1"/>
</dbReference>
<dbReference type="GO" id="GO:0030115">
    <property type="term" value="C:S-layer"/>
    <property type="evidence" value="ECO:0007669"/>
    <property type="project" value="UniProtKB-SubCell"/>
</dbReference>
<feature type="domain" description="DUF7827" evidence="16">
    <location>
        <begin position="458"/>
        <end position="571"/>
    </location>
</feature>
<evidence type="ECO:0000256" key="13">
    <source>
        <dbReference type="SAM" id="MobiDB-lite"/>
    </source>
</evidence>
<keyword evidence="9" id="KW-0732">Signal</keyword>
<evidence type="ECO:0000259" key="16">
    <source>
        <dbReference type="Pfam" id="PF25162"/>
    </source>
</evidence>
<evidence type="ECO:0000256" key="3">
    <source>
        <dbReference type="ARBA" id="ARBA00009327"/>
    </source>
</evidence>